<dbReference type="GO" id="GO:0005524">
    <property type="term" value="F:ATP binding"/>
    <property type="evidence" value="ECO:0007669"/>
    <property type="project" value="UniProtKB-KW"/>
</dbReference>
<sequence length="107" mass="12048">MKVGFAGDYTPMAVFPSIVGLHWHIGFMVGMGQNDAYVGDEAQSMRCVLPLKHPIEHGIVCNRDKMEKLWHHTFHNELCVAQKAPITSYRSSSKPKGKKTQDDFDCV</sequence>
<dbReference type="GO" id="GO:0005856">
    <property type="term" value="C:cytoskeleton"/>
    <property type="evidence" value="ECO:0007669"/>
    <property type="project" value="UniProtKB-SubCell"/>
</dbReference>
<reference evidence="7 8" key="1">
    <citation type="journal article" date="2023" name="Hortic Res">
        <title>Pangenome of water caltrop reveals structural variations and asymmetric subgenome divergence after allopolyploidization.</title>
        <authorList>
            <person name="Zhang X."/>
            <person name="Chen Y."/>
            <person name="Wang L."/>
            <person name="Yuan Y."/>
            <person name="Fang M."/>
            <person name="Shi L."/>
            <person name="Lu R."/>
            <person name="Comes H.P."/>
            <person name="Ma Y."/>
            <person name="Chen Y."/>
            <person name="Huang G."/>
            <person name="Zhou Y."/>
            <person name="Zheng Z."/>
            <person name="Qiu Y."/>
        </authorList>
    </citation>
    <scope>NUCLEOTIDE SEQUENCE [LARGE SCALE GENOMIC DNA]</scope>
    <source>
        <strain evidence="7">F231</strain>
    </source>
</reference>
<comment type="subcellular location">
    <subcellularLocation>
        <location evidence="1">Cytoplasm</location>
        <location evidence="1">Cytoskeleton</location>
    </subcellularLocation>
</comment>
<keyword evidence="8" id="KW-1185">Reference proteome</keyword>
<dbReference type="Pfam" id="PF00022">
    <property type="entry name" value="Actin"/>
    <property type="match status" value="1"/>
</dbReference>
<evidence type="ECO:0008006" key="9">
    <source>
        <dbReference type="Google" id="ProtNLM"/>
    </source>
</evidence>
<organism evidence="7 8">
    <name type="scientific">Trapa natans</name>
    <name type="common">Water chestnut</name>
    <dbReference type="NCBI Taxonomy" id="22666"/>
    <lineage>
        <taxon>Eukaryota</taxon>
        <taxon>Viridiplantae</taxon>
        <taxon>Streptophyta</taxon>
        <taxon>Embryophyta</taxon>
        <taxon>Tracheophyta</taxon>
        <taxon>Spermatophyta</taxon>
        <taxon>Magnoliopsida</taxon>
        <taxon>eudicotyledons</taxon>
        <taxon>Gunneridae</taxon>
        <taxon>Pentapetalae</taxon>
        <taxon>rosids</taxon>
        <taxon>malvids</taxon>
        <taxon>Myrtales</taxon>
        <taxon>Lythraceae</taxon>
        <taxon>Trapa</taxon>
    </lineage>
</organism>
<evidence type="ECO:0000313" key="8">
    <source>
        <dbReference type="Proteomes" id="UP001346149"/>
    </source>
</evidence>
<dbReference type="InterPro" id="IPR043129">
    <property type="entry name" value="ATPase_NBD"/>
</dbReference>
<keyword evidence="2" id="KW-0963">Cytoplasm</keyword>
<dbReference type="Proteomes" id="UP001346149">
    <property type="component" value="Unassembled WGS sequence"/>
</dbReference>
<dbReference type="EMBL" id="JAXQNO010000024">
    <property type="protein sequence ID" value="KAK4762572.1"/>
    <property type="molecule type" value="Genomic_DNA"/>
</dbReference>
<evidence type="ECO:0000313" key="7">
    <source>
        <dbReference type="EMBL" id="KAK4762572.1"/>
    </source>
</evidence>
<keyword evidence="3" id="KW-0547">Nucleotide-binding</keyword>
<protein>
    <recommendedName>
        <fullName evidence="9">Actin</fullName>
    </recommendedName>
</protein>
<evidence type="ECO:0000256" key="5">
    <source>
        <dbReference type="ARBA" id="ARBA00023212"/>
    </source>
</evidence>
<gene>
    <name evidence="7" type="ORF">SAY86_008340</name>
</gene>
<dbReference type="AlphaFoldDB" id="A0AAN7QAS9"/>
<name>A0AAN7QAS9_TRANT</name>
<evidence type="ECO:0000256" key="4">
    <source>
        <dbReference type="ARBA" id="ARBA00022840"/>
    </source>
</evidence>
<evidence type="ECO:0000256" key="1">
    <source>
        <dbReference type="ARBA" id="ARBA00004245"/>
    </source>
</evidence>
<evidence type="ECO:0000256" key="2">
    <source>
        <dbReference type="ARBA" id="ARBA00022490"/>
    </source>
</evidence>
<keyword evidence="4" id="KW-0067">ATP-binding</keyword>
<dbReference type="PANTHER" id="PTHR11937">
    <property type="entry name" value="ACTIN"/>
    <property type="match status" value="1"/>
</dbReference>
<evidence type="ECO:0000256" key="3">
    <source>
        <dbReference type="ARBA" id="ARBA00022741"/>
    </source>
</evidence>
<dbReference type="FunFam" id="3.30.420.40:FF:000148">
    <property type="entry name" value="Actin, alpha skeletal muscle"/>
    <property type="match status" value="1"/>
</dbReference>
<dbReference type="SUPFAM" id="SSF53067">
    <property type="entry name" value="Actin-like ATPase domain"/>
    <property type="match status" value="1"/>
</dbReference>
<evidence type="ECO:0000256" key="6">
    <source>
        <dbReference type="SAM" id="MobiDB-lite"/>
    </source>
</evidence>
<dbReference type="InterPro" id="IPR004000">
    <property type="entry name" value="Actin"/>
</dbReference>
<keyword evidence="5" id="KW-0206">Cytoskeleton</keyword>
<proteinExistence type="predicted"/>
<comment type="caution">
    <text evidence="7">The sequence shown here is derived from an EMBL/GenBank/DDBJ whole genome shotgun (WGS) entry which is preliminary data.</text>
</comment>
<dbReference type="PRINTS" id="PR00190">
    <property type="entry name" value="ACTIN"/>
</dbReference>
<accession>A0AAN7QAS9</accession>
<dbReference type="Gene3D" id="2.30.36.70">
    <property type="entry name" value="Actin, Chain A, domain 2"/>
    <property type="match status" value="1"/>
</dbReference>
<dbReference type="Gene3D" id="3.30.420.40">
    <property type="match status" value="1"/>
</dbReference>
<feature type="region of interest" description="Disordered" evidence="6">
    <location>
        <begin position="87"/>
        <end position="107"/>
    </location>
</feature>